<name>A0A2G5DD43_AQUCA</name>
<dbReference type="AlphaFoldDB" id="A0A2G5DD43"/>
<dbReference type="InParanoid" id="A0A2G5DD43"/>
<protein>
    <submittedName>
        <fullName evidence="1">Uncharacterized protein</fullName>
    </submittedName>
</protein>
<accession>A0A2G5DD43</accession>
<evidence type="ECO:0000313" key="2">
    <source>
        <dbReference type="Proteomes" id="UP000230069"/>
    </source>
</evidence>
<dbReference type="EMBL" id="KZ305039">
    <property type="protein sequence ID" value="PIA41449.1"/>
    <property type="molecule type" value="Genomic_DNA"/>
</dbReference>
<reference evidence="1 2" key="1">
    <citation type="submission" date="2017-09" db="EMBL/GenBank/DDBJ databases">
        <title>WGS assembly of Aquilegia coerulea Goldsmith.</title>
        <authorList>
            <person name="Hodges S."/>
            <person name="Kramer E."/>
            <person name="Nordborg M."/>
            <person name="Tomkins J."/>
            <person name="Borevitz J."/>
            <person name="Derieg N."/>
            <person name="Yan J."/>
            <person name="Mihaltcheva S."/>
            <person name="Hayes R.D."/>
            <person name="Rokhsar D."/>
        </authorList>
    </citation>
    <scope>NUCLEOTIDE SEQUENCE [LARGE SCALE GENOMIC DNA]</scope>
    <source>
        <strain evidence="2">cv. Goldsmith</strain>
    </source>
</reference>
<evidence type="ECO:0000313" key="1">
    <source>
        <dbReference type="EMBL" id="PIA41449.1"/>
    </source>
</evidence>
<dbReference type="OrthoDB" id="10585555at2759"/>
<organism evidence="1 2">
    <name type="scientific">Aquilegia coerulea</name>
    <name type="common">Rocky mountain columbine</name>
    <dbReference type="NCBI Taxonomy" id="218851"/>
    <lineage>
        <taxon>Eukaryota</taxon>
        <taxon>Viridiplantae</taxon>
        <taxon>Streptophyta</taxon>
        <taxon>Embryophyta</taxon>
        <taxon>Tracheophyta</taxon>
        <taxon>Spermatophyta</taxon>
        <taxon>Magnoliopsida</taxon>
        <taxon>Ranunculales</taxon>
        <taxon>Ranunculaceae</taxon>
        <taxon>Thalictroideae</taxon>
        <taxon>Aquilegia</taxon>
    </lineage>
</organism>
<dbReference type="Proteomes" id="UP000230069">
    <property type="component" value="Unassembled WGS sequence"/>
</dbReference>
<keyword evidence="2" id="KW-1185">Reference proteome</keyword>
<sequence>MKPNSTHLLVAQRVWFPPISHLQSYINCYRLVDHCDTGFECENWMKLKPFVFINGERGFSFLQYLTFNSLNLNSTR</sequence>
<proteinExistence type="predicted"/>
<gene>
    <name evidence="1" type="ORF">AQUCO_02200100v1</name>
</gene>